<feature type="domain" description="Pyrroline-5-carboxylate reductase dimerisation" evidence="8">
    <location>
        <begin position="165"/>
        <end position="270"/>
    </location>
</feature>
<dbReference type="InterPro" id="IPR008927">
    <property type="entry name" value="6-PGluconate_DH-like_C_sf"/>
</dbReference>
<dbReference type="EMBL" id="NRRE01000032">
    <property type="protein sequence ID" value="MBK1698869.1"/>
    <property type="molecule type" value="Genomic_DNA"/>
</dbReference>
<evidence type="ECO:0000256" key="1">
    <source>
        <dbReference type="ARBA" id="ARBA00005525"/>
    </source>
</evidence>
<dbReference type="InterPro" id="IPR036291">
    <property type="entry name" value="NAD(P)-bd_dom_sf"/>
</dbReference>
<evidence type="ECO:0000313" key="10">
    <source>
        <dbReference type="Proteomes" id="UP000778970"/>
    </source>
</evidence>
<comment type="subcellular location">
    <subcellularLocation>
        <location evidence="4">Cytoplasm</location>
    </subcellularLocation>
</comment>
<dbReference type="EC" id="1.5.1.2" evidence="4 5"/>
<dbReference type="AlphaFoldDB" id="A0A934QLE4"/>
<keyword evidence="4" id="KW-0641">Proline biosynthesis</keyword>
<feature type="domain" description="Pyrroline-5-carboxylate reductase catalytic N-terminal" evidence="7">
    <location>
        <begin position="9"/>
        <end position="101"/>
    </location>
</feature>
<dbReference type="InterPro" id="IPR000304">
    <property type="entry name" value="Pyrroline-COOH_reductase"/>
</dbReference>
<dbReference type="Gene3D" id="3.40.50.720">
    <property type="entry name" value="NAD(P)-binding Rossmann-like Domain"/>
    <property type="match status" value="1"/>
</dbReference>
<reference evidence="9" key="2">
    <citation type="journal article" date="2020" name="Microorganisms">
        <title>Osmotic Adaptation and Compatible Solute Biosynthesis of Phototrophic Bacteria as Revealed from Genome Analyses.</title>
        <authorList>
            <person name="Imhoff J.F."/>
            <person name="Rahn T."/>
            <person name="Kunzel S."/>
            <person name="Keller A."/>
            <person name="Neulinger S.C."/>
        </authorList>
    </citation>
    <scope>NUCLEOTIDE SEQUENCE</scope>
    <source>
        <strain evidence="9">DSM 9154</strain>
    </source>
</reference>
<dbReference type="GO" id="GO:0005737">
    <property type="term" value="C:cytoplasm"/>
    <property type="evidence" value="ECO:0007669"/>
    <property type="project" value="UniProtKB-SubCell"/>
</dbReference>
<evidence type="ECO:0000313" key="9">
    <source>
        <dbReference type="EMBL" id="MBK1698869.1"/>
    </source>
</evidence>
<keyword evidence="2 4" id="KW-0521">NADP</keyword>
<comment type="caution">
    <text evidence="9">The sequence shown here is derived from an EMBL/GenBank/DDBJ whole genome shotgun (WGS) entry which is preliminary data.</text>
</comment>
<dbReference type="Pfam" id="PF14748">
    <property type="entry name" value="P5CR_dimer"/>
    <property type="match status" value="1"/>
</dbReference>
<dbReference type="PANTHER" id="PTHR11645:SF0">
    <property type="entry name" value="PYRROLINE-5-CARBOXYLATE REDUCTASE 3"/>
    <property type="match status" value="1"/>
</dbReference>
<dbReference type="NCBIfam" id="TIGR00112">
    <property type="entry name" value="proC"/>
    <property type="match status" value="1"/>
</dbReference>
<dbReference type="PANTHER" id="PTHR11645">
    <property type="entry name" value="PYRROLINE-5-CARBOXYLATE REDUCTASE"/>
    <property type="match status" value="1"/>
</dbReference>
<dbReference type="HAMAP" id="MF_01925">
    <property type="entry name" value="P5C_reductase"/>
    <property type="match status" value="1"/>
</dbReference>
<accession>A0A934QLE4</accession>
<dbReference type="Gene3D" id="1.10.3730.10">
    <property type="entry name" value="ProC C-terminal domain-like"/>
    <property type="match status" value="1"/>
</dbReference>
<keyword evidence="10" id="KW-1185">Reference proteome</keyword>
<evidence type="ECO:0000256" key="6">
    <source>
        <dbReference type="PIRSR" id="PIRSR000193-1"/>
    </source>
</evidence>
<feature type="binding site" evidence="6">
    <location>
        <begin position="72"/>
        <end position="75"/>
    </location>
    <ligand>
        <name>NADP(+)</name>
        <dbReference type="ChEBI" id="CHEBI:58349"/>
    </ligand>
</feature>
<evidence type="ECO:0000259" key="8">
    <source>
        <dbReference type="Pfam" id="PF14748"/>
    </source>
</evidence>
<comment type="catalytic activity">
    <reaction evidence="4">
        <text>L-proline + NAD(+) = (S)-1-pyrroline-5-carboxylate + NADH + 2 H(+)</text>
        <dbReference type="Rhea" id="RHEA:14105"/>
        <dbReference type="ChEBI" id="CHEBI:15378"/>
        <dbReference type="ChEBI" id="CHEBI:17388"/>
        <dbReference type="ChEBI" id="CHEBI:57540"/>
        <dbReference type="ChEBI" id="CHEBI:57945"/>
        <dbReference type="ChEBI" id="CHEBI:60039"/>
        <dbReference type="EC" id="1.5.1.2"/>
    </reaction>
</comment>
<evidence type="ECO:0000256" key="4">
    <source>
        <dbReference type="HAMAP-Rule" id="MF_01925"/>
    </source>
</evidence>
<gene>
    <name evidence="4" type="primary">proC</name>
    <name evidence="9" type="ORF">CKO21_16610</name>
</gene>
<keyword evidence="3 4" id="KW-0560">Oxidoreductase</keyword>
<evidence type="ECO:0000259" key="7">
    <source>
        <dbReference type="Pfam" id="PF03807"/>
    </source>
</evidence>
<organism evidence="9 10">
    <name type="scientific">Rhodovibrio salinarum</name>
    <dbReference type="NCBI Taxonomy" id="1087"/>
    <lineage>
        <taxon>Bacteria</taxon>
        <taxon>Pseudomonadati</taxon>
        <taxon>Pseudomonadota</taxon>
        <taxon>Alphaproteobacteria</taxon>
        <taxon>Rhodospirillales</taxon>
        <taxon>Rhodovibrionaceae</taxon>
        <taxon>Rhodovibrio</taxon>
    </lineage>
</organism>
<reference evidence="9" key="1">
    <citation type="submission" date="2017-08" db="EMBL/GenBank/DDBJ databases">
        <authorList>
            <person name="Imhoff J.F."/>
            <person name="Rahn T."/>
            <person name="Kuenzel S."/>
            <person name="Neulinger S.C."/>
        </authorList>
    </citation>
    <scope>NUCLEOTIDE SEQUENCE</scope>
    <source>
        <strain evidence="9">DSM 9154</strain>
    </source>
</reference>
<evidence type="ECO:0000256" key="2">
    <source>
        <dbReference type="ARBA" id="ARBA00022857"/>
    </source>
</evidence>
<dbReference type="RefSeq" id="WP_027287789.1">
    <property type="nucleotide sequence ID" value="NZ_NRRE01000032.1"/>
</dbReference>
<dbReference type="GO" id="GO:0055129">
    <property type="term" value="P:L-proline biosynthetic process"/>
    <property type="evidence" value="ECO:0007669"/>
    <property type="project" value="UniProtKB-UniRule"/>
</dbReference>
<name>A0A934QLE4_9PROT</name>
<keyword evidence="4" id="KW-0028">Amino-acid biosynthesis</keyword>
<sequence>MTSERPLLLVGGGKMGGAMVQGWLARGTSPGRIHVVDPSADNRRPLADQGVNAVPAIDDLGEGLDPEVVILAVKPQVMGEVAPSYARFVAPGTVFLSIAAGKTIGFFEEILGAQAAIVRSIPNTPSAVGRGMTVACANANVTAEQKDSCDALLRGVGETGWVEDESLIDVVTAVAGSGPAYVFYLIECLAQAGIDQGLPEELARTCAGQMVAGAGELYRQSGETAEQLRKNVTSPKGTTEAALNVLMAADGLRPLIGRTVEAAARRSRELAG</sequence>
<dbReference type="InterPro" id="IPR029036">
    <property type="entry name" value="P5CR_dimer"/>
</dbReference>
<comment type="function">
    <text evidence="4">Catalyzes the reduction of 1-pyrroline-5-carboxylate (PCA) to L-proline.</text>
</comment>
<dbReference type="InterPro" id="IPR028939">
    <property type="entry name" value="P5C_Rdtase_cat_N"/>
</dbReference>
<dbReference type="PIRSF" id="PIRSF000193">
    <property type="entry name" value="Pyrrol-5-carb_rd"/>
    <property type="match status" value="1"/>
</dbReference>
<dbReference type="Pfam" id="PF03807">
    <property type="entry name" value="F420_oxidored"/>
    <property type="match status" value="1"/>
</dbReference>
<comment type="pathway">
    <text evidence="4">Amino-acid biosynthesis; L-proline biosynthesis; L-proline from L-glutamate 5-semialdehyde: step 1/1.</text>
</comment>
<evidence type="ECO:0000256" key="5">
    <source>
        <dbReference type="NCBIfam" id="TIGR00112"/>
    </source>
</evidence>
<protein>
    <recommendedName>
        <fullName evidence="4 5">Pyrroline-5-carboxylate reductase</fullName>
        <shortName evidence="4">P5C reductase</shortName>
        <shortName evidence="4">P5CR</shortName>
        <ecNumber evidence="4 5">1.5.1.2</ecNumber>
    </recommendedName>
    <alternativeName>
        <fullName evidence="4">PCA reductase</fullName>
    </alternativeName>
</protein>
<dbReference type="SUPFAM" id="SSF51735">
    <property type="entry name" value="NAD(P)-binding Rossmann-fold domains"/>
    <property type="match status" value="1"/>
</dbReference>
<dbReference type="SUPFAM" id="SSF48179">
    <property type="entry name" value="6-phosphogluconate dehydrogenase C-terminal domain-like"/>
    <property type="match status" value="1"/>
</dbReference>
<comment type="catalytic activity">
    <reaction evidence="4">
        <text>L-proline + NADP(+) = (S)-1-pyrroline-5-carboxylate + NADPH + 2 H(+)</text>
        <dbReference type="Rhea" id="RHEA:14109"/>
        <dbReference type="ChEBI" id="CHEBI:15378"/>
        <dbReference type="ChEBI" id="CHEBI:17388"/>
        <dbReference type="ChEBI" id="CHEBI:57783"/>
        <dbReference type="ChEBI" id="CHEBI:58349"/>
        <dbReference type="ChEBI" id="CHEBI:60039"/>
        <dbReference type="EC" id="1.5.1.2"/>
    </reaction>
</comment>
<comment type="similarity">
    <text evidence="1 4">Belongs to the pyrroline-5-carboxylate reductase family.</text>
</comment>
<evidence type="ECO:0000256" key="3">
    <source>
        <dbReference type="ARBA" id="ARBA00023002"/>
    </source>
</evidence>
<proteinExistence type="inferred from homology"/>
<dbReference type="Proteomes" id="UP000778970">
    <property type="component" value="Unassembled WGS sequence"/>
</dbReference>
<keyword evidence="4" id="KW-0963">Cytoplasm</keyword>
<dbReference type="GO" id="GO:0004735">
    <property type="term" value="F:pyrroline-5-carboxylate reductase activity"/>
    <property type="evidence" value="ECO:0007669"/>
    <property type="project" value="UniProtKB-UniRule"/>
</dbReference>
<dbReference type="FunFam" id="1.10.3730.10:FF:000001">
    <property type="entry name" value="Pyrroline-5-carboxylate reductase"/>
    <property type="match status" value="1"/>
</dbReference>